<dbReference type="InterPro" id="IPR050121">
    <property type="entry name" value="Cytochrome_P450_monoxygenase"/>
</dbReference>
<dbReference type="InterPro" id="IPR036396">
    <property type="entry name" value="Cyt_P450_sf"/>
</dbReference>
<dbReference type="EMBL" id="VCIW01000003">
    <property type="protein sequence ID" value="TLS53206.1"/>
    <property type="molecule type" value="Genomic_DNA"/>
</dbReference>
<dbReference type="GO" id="GO:0005506">
    <property type="term" value="F:iron ion binding"/>
    <property type="evidence" value="ECO:0007669"/>
    <property type="project" value="InterPro"/>
</dbReference>
<comment type="cofactor">
    <cofactor evidence="1 3">
        <name>heme</name>
        <dbReference type="ChEBI" id="CHEBI:30413"/>
    </cofactor>
</comment>
<dbReference type="Pfam" id="PF00067">
    <property type="entry name" value="p450"/>
    <property type="match status" value="1"/>
</dbReference>
<sequence>MNRIPGPRSIAGWRWNMFRFFRNPFAFQRWLYETYGTLSALGQGDKPSTVFAFGPEMNRQILTNPDFFEVSTALVKVPKDTRMGELFYNNLVLMSGEKHRRHRRLMQPAFQQDQIRQYGRDMATITGRLADEWEGRTEIDLNVEMKKLTQRIAVKTLFGVQDEEGMDRMGSLIDRMTRSLLLVTLAPVDIPFTPYHRALRIAEKLHARIRSMIHDKRRDPDETDVLAALIRAHDEDDATLTDEELIGHTFSLYVAGHETTANALTWALFLLVQHPDTYASVMEELNAVLSGSPPTLEQLSELPLLDGVVKESLRLLPPAGIGTRVTAAPCELDGYFLPERTNVFFSQLITHRLPELYEEPDRFKPRRWETIKPSAFEYLPFSAGPHMCIGWHFAMQELKIVLAVLLQRYRFSVVRDARISPNLMMRPVRGMPMRIGRHDGRFERVTVRGSIHQMIEF</sequence>
<dbReference type="InterPro" id="IPR002401">
    <property type="entry name" value="Cyt_P450_E_grp-I"/>
</dbReference>
<dbReference type="OrthoDB" id="9789468at2"/>
<comment type="caution">
    <text evidence="5">The sequence shown here is derived from an EMBL/GenBank/DDBJ whole genome shotgun (WGS) entry which is preliminary data.</text>
</comment>
<keyword evidence="6" id="KW-1185">Reference proteome</keyword>
<proteinExistence type="inferred from homology"/>
<dbReference type="InterPro" id="IPR001128">
    <property type="entry name" value="Cyt_P450"/>
</dbReference>
<evidence type="ECO:0000256" key="2">
    <source>
        <dbReference type="ARBA" id="ARBA00010617"/>
    </source>
</evidence>
<evidence type="ECO:0000313" key="6">
    <source>
        <dbReference type="Proteomes" id="UP000309676"/>
    </source>
</evidence>
<dbReference type="GO" id="GO:0004497">
    <property type="term" value="F:monooxygenase activity"/>
    <property type="evidence" value="ECO:0007669"/>
    <property type="project" value="UniProtKB-KW"/>
</dbReference>
<dbReference type="Gene3D" id="1.10.630.10">
    <property type="entry name" value="Cytochrome P450"/>
    <property type="match status" value="1"/>
</dbReference>
<keyword evidence="4" id="KW-0560">Oxidoreductase</keyword>
<dbReference type="GO" id="GO:0020037">
    <property type="term" value="F:heme binding"/>
    <property type="evidence" value="ECO:0007669"/>
    <property type="project" value="InterPro"/>
</dbReference>
<dbReference type="PANTHER" id="PTHR24305">
    <property type="entry name" value="CYTOCHROME P450"/>
    <property type="match status" value="1"/>
</dbReference>
<dbReference type="InterPro" id="IPR017972">
    <property type="entry name" value="Cyt_P450_CS"/>
</dbReference>
<accession>A0A5R9GFP0</accession>
<keyword evidence="3 4" id="KW-0408">Iron</keyword>
<organism evidence="5 6">
    <name type="scientific">Paenibacillus antri</name>
    <dbReference type="NCBI Taxonomy" id="2582848"/>
    <lineage>
        <taxon>Bacteria</taxon>
        <taxon>Bacillati</taxon>
        <taxon>Bacillota</taxon>
        <taxon>Bacilli</taxon>
        <taxon>Bacillales</taxon>
        <taxon>Paenibacillaceae</taxon>
        <taxon>Paenibacillus</taxon>
    </lineage>
</organism>
<dbReference type="Proteomes" id="UP000309676">
    <property type="component" value="Unassembled WGS sequence"/>
</dbReference>
<feature type="binding site" description="axial binding residue" evidence="3">
    <location>
        <position position="388"/>
    </location>
    <ligand>
        <name>heme</name>
        <dbReference type="ChEBI" id="CHEBI:30413"/>
    </ligand>
    <ligandPart>
        <name>Fe</name>
        <dbReference type="ChEBI" id="CHEBI:18248"/>
    </ligandPart>
</feature>
<evidence type="ECO:0000256" key="4">
    <source>
        <dbReference type="RuleBase" id="RU000461"/>
    </source>
</evidence>
<reference evidence="5 6" key="1">
    <citation type="submission" date="2019-05" db="EMBL/GenBank/DDBJ databases">
        <authorList>
            <person name="Narsing Rao M.P."/>
            <person name="Li W.J."/>
        </authorList>
    </citation>
    <scope>NUCLEOTIDE SEQUENCE [LARGE SCALE GENOMIC DNA]</scope>
    <source>
        <strain evidence="5 6">SYSU_K30003</strain>
    </source>
</reference>
<evidence type="ECO:0000256" key="1">
    <source>
        <dbReference type="ARBA" id="ARBA00001971"/>
    </source>
</evidence>
<keyword evidence="4" id="KW-0503">Monooxygenase</keyword>
<keyword evidence="3 4" id="KW-0479">Metal-binding</keyword>
<gene>
    <name evidence="5" type="ORF">FE782_07540</name>
</gene>
<dbReference type="PROSITE" id="PS00086">
    <property type="entry name" value="CYTOCHROME_P450"/>
    <property type="match status" value="1"/>
</dbReference>
<evidence type="ECO:0000256" key="3">
    <source>
        <dbReference type="PIRSR" id="PIRSR602401-1"/>
    </source>
</evidence>
<comment type="similarity">
    <text evidence="2 4">Belongs to the cytochrome P450 family.</text>
</comment>
<dbReference type="PANTHER" id="PTHR24305:SF166">
    <property type="entry name" value="CYTOCHROME P450 12A4, MITOCHONDRIAL-RELATED"/>
    <property type="match status" value="1"/>
</dbReference>
<dbReference type="AlphaFoldDB" id="A0A5R9GFP0"/>
<dbReference type="RefSeq" id="WP_138193447.1">
    <property type="nucleotide sequence ID" value="NZ_VCIW01000003.1"/>
</dbReference>
<keyword evidence="3 4" id="KW-0349">Heme</keyword>
<dbReference type="PRINTS" id="PR00463">
    <property type="entry name" value="EP450I"/>
</dbReference>
<dbReference type="GO" id="GO:0016705">
    <property type="term" value="F:oxidoreductase activity, acting on paired donors, with incorporation or reduction of molecular oxygen"/>
    <property type="evidence" value="ECO:0007669"/>
    <property type="project" value="InterPro"/>
</dbReference>
<dbReference type="SUPFAM" id="SSF48264">
    <property type="entry name" value="Cytochrome P450"/>
    <property type="match status" value="1"/>
</dbReference>
<dbReference type="PRINTS" id="PR00385">
    <property type="entry name" value="P450"/>
</dbReference>
<protein>
    <submittedName>
        <fullName evidence="5">Cytochrome P450</fullName>
    </submittedName>
</protein>
<evidence type="ECO:0000313" key="5">
    <source>
        <dbReference type="EMBL" id="TLS53206.1"/>
    </source>
</evidence>
<dbReference type="CDD" id="cd11053">
    <property type="entry name" value="CYP110-like"/>
    <property type="match status" value="1"/>
</dbReference>
<name>A0A5R9GFP0_9BACL</name>